<comment type="similarity">
    <text evidence="5">Belongs to the complex I subunit 2 family.</text>
</comment>
<keyword evidence="5" id="KW-0813">Transport</keyword>
<feature type="compositionally biased region" description="Polar residues" evidence="7">
    <location>
        <begin position="516"/>
        <end position="540"/>
    </location>
</feature>
<feature type="transmembrane region" description="Helical" evidence="5">
    <location>
        <begin position="219"/>
        <end position="242"/>
    </location>
</feature>
<accession>A0A2Z4Y5G2</accession>
<dbReference type="GO" id="GO:0012505">
    <property type="term" value="C:endomembrane system"/>
    <property type="evidence" value="ECO:0007669"/>
    <property type="project" value="UniProtKB-SubCell"/>
</dbReference>
<reference evidence="9 10" key="1">
    <citation type="submission" date="2018-05" db="EMBL/GenBank/DDBJ databases">
        <title>A metagenomic window into the 2 km-deep terrestrial subsurface aquifer revealed taxonomically and functionally diverse microbial community comprising novel uncultured bacterial lineages.</title>
        <authorList>
            <person name="Kadnikov V.V."/>
            <person name="Mardanov A.V."/>
            <person name="Beletsky A.V."/>
            <person name="Banks D."/>
            <person name="Pimenov N.V."/>
            <person name="Frank Y.A."/>
            <person name="Karnachuk O.V."/>
            <person name="Ravin N.V."/>
        </authorList>
    </citation>
    <scope>NUCLEOTIDE SEQUENCE [LARGE SCALE GENOMIC DNA]</scope>
    <source>
        <strain evidence="9">BY</strain>
    </source>
</reference>
<feature type="transmembrane region" description="Helical" evidence="5">
    <location>
        <begin position="124"/>
        <end position="140"/>
    </location>
</feature>
<evidence type="ECO:0000259" key="8">
    <source>
        <dbReference type="Pfam" id="PF00361"/>
    </source>
</evidence>
<keyword evidence="5" id="KW-0520">NAD</keyword>
<dbReference type="GO" id="GO:0050136">
    <property type="term" value="F:NADH dehydrogenase (quinone) (non-electrogenic) activity"/>
    <property type="evidence" value="ECO:0007669"/>
    <property type="project" value="UniProtKB-UniRule"/>
</dbReference>
<comment type="subcellular location">
    <subcellularLocation>
        <location evidence="5">Cell membrane</location>
        <topology evidence="5">Multi-pass membrane protein</topology>
    </subcellularLocation>
    <subcellularLocation>
        <location evidence="1">Endomembrane system</location>
        <topology evidence="1">Multi-pass membrane protein</topology>
    </subcellularLocation>
    <subcellularLocation>
        <location evidence="6">Membrane</location>
        <topology evidence="6">Multi-pass membrane protein</topology>
    </subcellularLocation>
</comment>
<dbReference type="NCBIfam" id="TIGR01770">
    <property type="entry name" value="NDH_I_N"/>
    <property type="match status" value="1"/>
</dbReference>
<sequence length="550" mass="59557">MMSESPTMTLAQSMQETLRGLPAFVPILILAGTVLGVLLWDFFNSRANSRRVGWLAAVGVVAAGAVVIRFWCVPPAFGVRTGWGMLQADLFTWFFALLFLLGTLVVIGMTMADAEIADFRMGEYYALLLTATLAAITLVASTNLAVLYLAFETLSLPSYVLAGYRKTDRQAAEASLKYLLFGAMASGIMLYGLSILYGLTGTLDLQAIHTVAPENHGALLLVFVLLVAGFGFKMSLAPFHFWAPDVYQGAPTPITAYLSVVSKAAGFAAFARLVAALTEGGTFFRTASTSPITEFELASLFWILAVLTMLWGNFVALRQRDAKRLFAYSSIAHAGYMFMAFVAQNEAGAEALLFYFVVYAIANFAFFYGIQLVYRSRGTYELNGFRGLVYSSPVVAATLSVMLWSLIGLPPSAGFVGKWKLFYSVIEQAHTSPIPALYYSLVLIAVGTSVVALYYYVQIIRLMSFYEPEGPAPALRVSPLGKLALCVAAALILLIQLNWQPLSQSARAAIKASTNPSAFHSSQPAPQSLANSAVGAQNESRPLAQREATR</sequence>
<feature type="transmembrane region" description="Helical" evidence="5">
    <location>
        <begin position="52"/>
        <end position="71"/>
    </location>
</feature>
<evidence type="ECO:0000256" key="1">
    <source>
        <dbReference type="ARBA" id="ARBA00004127"/>
    </source>
</evidence>
<evidence type="ECO:0000256" key="2">
    <source>
        <dbReference type="ARBA" id="ARBA00022692"/>
    </source>
</evidence>
<dbReference type="GO" id="GO:0005886">
    <property type="term" value="C:plasma membrane"/>
    <property type="evidence" value="ECO:0007669"/>
    <property type="project" value="UniProtKB-SubCell"/>
</dbReference>
<comment type="catalytic activity">
    <reaction evidence="5">
        <text>a quinone + NADH + 5 H(+)(in) = a quinol + NAD(+) + 4 H(+)(out)</text>
        <dbReference type="Rhea" id="RHEA:57888"/>
        <dbReference type="ChEBI" id="CHEBI:15378"/>
        <dbReference type="ChEBI" id="CHEBI:24646"/>
        <dbReference type="ChEBI" id="CHEBI:57540"/>
        <dbReference type="ChEBI" id="CHEBI:57945"/>
        <dbReference type="ChEBI" id="CHEBI:132124"/>
    </reaction>
</comment>
<feature type="transmembrane region" description="Helical" evidence="5">
    <location>
        <begin position="436"/>
        <end position="457"/>
    </location>
</feature>
<dbReference type="GO" id="GO:0048038">
    <property type="term" value="F:quinone binding"/>
    <property type="evidence" value="ECO:0007669"/>
    <property type="project" value="UniProtKB-KW"/>
</dbReference>
<feature type="transmembrane region" description="Helical" evidence="5">
    <location>
        <begin position="91"/>
        <end position="112"/>
    </location>
</feature>
<gene>
    <name evidence="5" type="primary">nuoN</name>
    <name evidence="9" type="ORF">BRCON_1341</name>
</gene>
<dbReference type="GO" id="GO:0042773">
    <property type="term" value="P:ATP synthesis coupled electron transport"/>
    <property type="evidence" value="ECO:0007669"/>
    <property type="project" value="InterPro"/>
</dbReference>
<feature type="transmembrane region" description="Helical" evidence="5">
    <location>
        <begin position="394"/>
        <end position="416"/>
    </location>
</feature>
<keyword evidence="5" id="KW-0874">Quinone</keyword>
<proteinExistence type="inferred from homology"/>
<name>A0A2Z4Y5G2_SUMC1</name>
<keyword evidence="2 5" id="KW-0812">Transmembrane</keyword>
<protein>
    <recommendedName>
        <fullName evidence="5">NADH-quinone oxidoreductase subunit N</fullName>
        <ecNumber evidence="5">7.1.1.-</ecNumber>
    </recommendedName>
    <alternativeName>
        <fullName evidence="5">NADH dehydrogenase I subunit N</fullName>
    </alternativeName>
    <alternativeName>
        <fullName evidence="5">NDH-1 subunit N</fullName>
    </alternativeName>
</protein>
<feature type="transmembrane region" description="Helical" evidence="5">
    <location>
        <begin position="351"/>
        <end position="374"/>
    </location>
</feature>
<feature type="transmembrane region" description="Helical" evidence="5">
    <location>
        <begin position="297"/>
        <end position="316"/>
    </location>
</feature>
<evidence type="ECO:0000313" key="10">
    <source>
        <dbReference type="Proteomes" id="UP000262583"/>
    </source>
</evidence>
<dbReference type="EC" id="7.1.1.-" evidence="5"/>
<evidence type="ECO:0000256" key="4">
    <source>
        <dbReference type="ARBA" id="ARBA00023136"/>
    </source>
</evidence>
<dbReference type="Proteomes" id="UP000262583">
    <property type="component" value="Chromosome"/>
</dbReference>
<feature type="transmembrane region" description="Helical" evidence="5">
    <location>
        <begin position="20"/>
        <end position="40"/>
    </location>
</feature>
<keyword evidence="5" id="KW-1003">Cell membrane</keyword>
<evidence type="ECO:0000256" key="5">
    <source>
        <dbReference type="HAMAP-Rule" id="MF_00445"/>
    </source>
</evidence>
<evidence type="ECO:0000256" key="3">
    <source>
        <dbReference type="ARBA" id="ARBA00022989"/>
    </source>
</evidence>
<dbReference type="GO" id="GO:0008137">
    <property type="term" value="F:NADH dehydrogenase (ubiquinone) activity"/>
    <property type="evidence" value="ECO:0007669"/>
    <property type="project" value="InterPro"/>
</dbReference>
<dbReference type="InterPro" id="IPR001750">
    <property type="entry name" value="ND/Mrp_TM"/>
</dbReference>
<dbReference type="AlphaFoldDB" id="A0A2Z4Y5G2"/>
<evidence type="ECO:0000256" key="6">
    <source>
        <dbReference type="RuleBase" id="RU000320"/>
    </source>
</evidence>
<comment type="function">
    <text evidence="5">NDH-1 shuttles electrons from NADH, via FMN and iron-sulfur (Fe-S) centers, to quinones in the respiratory chain. The immediate electron acceptor for the enzyme in this species is believed to be ubiquinone. Couples the redox reaction to proton translocation (for every two electrons transferred, four hydrogen ions are translocated across the cytoplasmic membrane), and thus conserves the redox energy in a proton gradient.</text>
</comment>
<comment type="subunit">
    <text evidence="5">NDH-1 is composed of 14 different subunits. Subunits NuoA, H, J, K, L, M, N constitute the membrane sector of the complex.</text>
</comment>
<feature type="region of interest" description="Disordered" evidence="7">
    <location>
        <begin position="516"/>
        <end position="550"/>
    </location>
</feature>
<organism evidence="9 10">
    <name type="scientific">Sumerlaea chitinivorans</name>
    <dbReference type="NCBI Taxonomy" id="2250252"/>
    <lineage>
        <taxon>Bacteria</taxon>
        <taxon>Candidatus Sumerlaeota</taxon>
        <taxon>Candidatus Sumerlaeia</taxon>
        <taxon>Candidatus Sumerlaeales</taxon>
        <taxon>Candidatus Sumerlaeaceae</taxon>
        <taxon>Candidatus Sumerlaea</taxon>
    </lineage>
</organism>
<dbReference type="PANTHER" id="PTHR22773">
    <property type="entry name" value="NADH DEHYDROGENASE"/>
    <property type="match status" value="1"/>
</dbReference>
<feature type="transmembrane region" description="Helical" evidence="5">
    <location>
        <begin position="254"/>
        <end position="277"/>
    </location>
</feature>
<dbReference type="Pfam" id="PF00361">
    <property type="entry name" value="Proton_antipo_M"/>
    <property type="match status" value="1"/>
</dbReference>
<keyword evidence="5" id="KW-1278">Translocase</keyword>
<feature type="transmembrane region" description="Helical" evidence="5">
    <location>
        <begin position="176"/>
        <end position="199"/>
    </location>
</feature>
<dbReference type="KEGG" id="schv:BRCON_1341"/>
<keyword evidence="3 5" id="KW-1133">Transmembrane helix</keyword>
<evidence type="ECO:0000256" key="7">
    <source>
        <dbReference type="SAM" id="MobiDB-lite"/>
    </source>
</evidence>
<dbReference type="InterPro" id="IPR010096">
    <property type="entry name" value="NADH-Q_OxRdtase_suN/2"/>
</dbReference>
<feature type="domain" description="NADH:quinone oxidoreductase/Mrp antiporter transmembrane" evidence="8">
    <location>
        <begin position="141"/>
        <end position="429"/>
    </location>
</feature>
<dbReference type="HAMAP" id="MF_00445">
    <property type="entry name" value="NDH1_NuoN_1"/>
    <property type="match status" value="1"/>
</dbReference>
<keyword evidence="4 5" id="KW-0472">Membrane</keyword>
<keyword evidence="5 9" id="KW-0830">Ubiquinone</keyword>
<dbReference type="EMBL" id="CP030759">
    <property type="protein sequence ID" value="AXA36118.1"/>
    <property type="molecule type" value="Genomic_DNA"/>
</dbReference>
<feature type="transmembrane region" description="Helical" evidence="5">
    <location>
        <begin position="325"/>
        <end position="345"/>
    </location>
</feature>
<evidence type="ECO:0000313" key="9">
    <source>
        <dbReference type="EMBL" id="AXA36118.1"/>
    </source>
</evidence>